<name>A0A9N9NA73_9GLOM</name>
<evidence type="ECO:0000313" key="2">
    <source>
        <dbReference type="Proteomes" id="UP000789759"/>
    </source>
</evidence>
<sequence length="144" mass="16657">DLPIAHHEAVLEVQCAQRKQKERAKIGWTILRPSDTKQGCIQITHHRRKGSHNTVQHYTVEGVLRTVRIGNKDQKCNLDNESPPEKLEVETVYNLVGVRLLLGNAIRKWHPAATNLEQIYRTTKLEFGDLRKLKLHELQQLTEE</sequence>
<organism evidence="1 2">
    <name type="scientific">Cetraspora pellucida</name>
    <dbReference type="NCBI Taxonomy" id="1433469"/>
    <lineage>
        <taxon>Eukaryota</taxon>
        <taxon>Fungi</taxon>
        <taxon>Fungi incertae sedis</taxon>
        <taxon>Mucoromycota</taxon>
        <taxon>Glomeromycotina</taxon>
        <taxon>Glomeromycetes</taxon>
        <taxon>Diversisporales</taxon>
        <taxon>Gigasporaceae</taxon>
        <taxon>Cetraspora</taxon>
    </lineage>
</organism>
<feature type="non-terminal residue" evidence="1">
    <location>
        <position position="1"/>
    </location>
</feature>
<comment type="caution">
    <text evidence="1">The sequence shown here is derived from an EMBL/GenBank/DDBJ whole genome shotgun (WGS) entry which is preliminary data.</text>
</comment>
<dbReference type="AlphaFoldDB" id="A0A9N9NA73"/>
<dbReference type="Proteomes" id="UP000789759">
    <property type="component" value="Unassembled WGS sequence"/>
</dbReference>
<proteinExistence type="predicted"/>
<gene>
    <name evidence="1" type="ORF">CPELLU_LOCUS12740</name>
</gene>
<feature type="non-terminal residue" evidence="1">
    <location>
        <position position="144"/>
    </location>
</feature>
<protein>
    <submittedName>
        <fullName evidence="1">6819_t:CDS:1</fullName>
    </submittedName>
</protein>
<keyword evidence="2" id="KW-1185">Reference proteome</keyword>
<evidence type="ECO:0000313" key="1">
    <source>
        <dbReference type="EMBL" id="CAG8718479.1"/>
    </source>
</evidence>
<dbReference type="EMBL" id="CAJVQA010012662">
    <property type="protein sequence ID" value="CAG8718479.1"/>
    <property type="molecule type" value="Genomic_DNA"/>
</dbReference>
<reference evidence="1" key="1">
    <citation type="submission" date="2021-06" db="EMBL/GenBank/DDBJ databases">
        <authorList>
            <person name="Kallberg Y."/>
            <person name="Tangrot J."/>
            <person name="Rosling A."/>
        </authorList>
    </citation>
    <scope>NUCLEOTIDE SEQUENCE</scope>
    <source>
        <strain evidence="1">FL966</strain>
    </source>
</reference>
<accession>A0A9N9NA73</accession>